<dbReference type="AlphaFoldDB" id="A0A813IWP8"/>
<evidence type="ECO:0000256" key="1">
    <source>
        <dbReference type="SAM" id="MobiDB-lite"/>
    </source>
</evidence>
<evidence type="ECO:0000313" key="3">
    <source>
        <dbReference type="Proteomes" id="UP000626109"/>
    </source>
</evidence>
<name>A0A813IWP8_POLGL</name>
<evidence type="ECO:0000313" key="2">
    <source>
        <dbReference type="EMBL" id="CAE8664218.1"/>
    </source>
</evidence>
<sequence length="56" mass="6402">MSTQLAANGGLRHRKPRLSSSQAFDTTSRSFRFFDALHNSNPEVGIRSRRINRSLR</sequence>
<dbReference type="Proteomes" id="UP000626109">
    <property type="component" value="Unassembled WGS sequence"/>
</dbReference>
<accession>A0A813IWP8</accession>
<organism evidence="2 3">
    <name type="scientific">Polarella glacialis</name>
    <name type="common">Dinoflagellate</name>
    <dbReference type="NCBI Taxonomy" id="89957"/>
    <lineage>
        <taxon>Eukaryota</taxon>
        <taxon>Sar</taxon>
        <taxon>Alveolata</taxon>
        <taxon>Dinophyceae</taxon>
        <taxon>Suessiales</taxon>
        <taxon>Suessiaceae</taxon>
        <taxon>Polarella</taxon>
    </lineage>
</organism>
<feature type="region of interest" description="Disordered" evidence="1">
    <location>
        <begin position="1"/>
        <end position="23"/>
    </location>
</feature>
<gene>
    <name evidence="2" type="ORF">PGLA2088_LOCUS15490</name>
</gene>
<reference evidence="2" key="1">
    <citation type="submission" date="2021-02" db="EMBL/GenBank/DDBJ databases">
        <authorList>
            <person name="Dougan E. K."/>
            <person name="Rhodes N."/>
            <person name="Thang M."/>
            <person name="Chan C."/>
        </authorList>
    </citation>
    <scope>NUCLEOTIDE SEQUENCE</scope>
</reference>
<proteinExistence type="predicted"/>
<comment type="caution">
    <text evidence="2">The sequence shown here is derived from an EMBL/GenBank/DDBJ whole genome shotgun (WGS) entry which is preliminary data.</text>
</comment>
<dbReference type="EMBL" id="CAJNNW010019194">
    <property type="protein sequence ID" value="CAE8664218.1"/>
    <property type="molecule type" value="Genomic_DNA"/>
</dbReference>
<protein>
    <submittedName>
        <fullName evidence="2">Uncharacterized protein</fullName>
    </submittedName>
</protein>